<evidence type="ECO:0000313" key="1">
    <source>
        <dbReference type="EMBL" id="VDM99160.1"/>
    </source>
</evidence>
<dbReference type="WBParaSite" id="TCLT_0000294001-mRNA-1">
    <property type="protein sequence ID" value="TCLT_0000294001-mRNA-1"/>
    <property type="gene ID" value="TCLT_0000294001"/>
</dbReference>
<dbReference type="AlphaFoldDB" id="A0A0N5CRU0"/>
<protein>
    <submittedName>
        <fullName evidence="3">Phlebovirus glycoprotein G2 fusion domain-containing protein</fullName>
    </submittedName>
</protein>
<reference evidence="1 2" key="2">
    <citation type="submission" date="2018-11" db="EMBL/GenBank/DDBJ databases">
        <authorList>
            <consortium name="Pathogen Informatics"/>
        </authorList>
    </citation>
    <scope>NUCLEOTIDE SEQUENCE [LARGE SCALE GENOMIC DNA]</scope>
</reference>
<evidence type="ECO:0000313" key="3">
    <source>
        <dbReference type="WBParaSite" id="TCLT_0000294001-mRNA-1"/>
    </source>
</evidence>
<sequence length="194" mass="22399">MKEIFCPIVIGVHTTCSVMHLVGSIVNCTCLDSSTATAYLFDDDMYNKVTFIHNMETSIQGCIKMEATSYATHEDELFIQKSMFFGTVSESNEERLKQNVTDVTETQMNEKNELNEDWSIRMIANKLRHFADNFEMEFENSSATVLSPESNGVRCFRTDSSDDHTKLNCTDSSMAFTTVYNHIRVERIYRHRYF</sequence>
<organism evidence="3">
    <name type="scientific">Thelazia callipaeda</name>
    <name type="common">Oriental eyeworm</name>
    <name type="synonym">Parasitic nematode</name>
    <dbReference type="NCBI Taxonomy" id="103827"/>
    <lineage>
        <taxon>Eukaryota</taxon>
        <taxon>Metazoa</taxon>
        <taxon>Ecdysozoa</taxon>
        <taxon>Nematoda</taxon>
        <taxon>Chromadorea</taxon>
        <taxon>Rhabditida</taxon>
        <taxon>Spirurina</taxon>
        <taxon>Spiruromorpha</taxon>
        <taxon>Thelazioidea</taxon>
        <taxon>Thelaziidae</taxon>
        <taxon>Thelazia</taxon>
    </lineage>
</organism>
<keyword evidence="2" id="KW-1185">Reference proteome</keyword>
<dbReference type="Proteomes" id="UP000276776">
    <property type="component" value="Unassembled WGS sequence"/>
</dbReference>
<gene>
    <name evidence="1" type="ORF">TCLT_LOCUS2941</name>
</gene>
<dbReference type="EMBL" id="UYYF01000818">
    <property type="protein sequence ID" value="VDM99160.1"/>
    <property type="molecule type" value="Genomic_DNA"/>
</dbReference>
<evidence type="ECO:0000313" key="2">
    <source>
        <dbReference type="Proteomes" id="UP000276776"/>
    </source>
</evidence>
<reference evidence="3" key="1">
    <citation type="submission" date="2017-02" db="UniProtKB">
        <authorList>
            <consortium name="WormBaseParasite"/>
        </authorList>
    </citation>
    <scope>IDENTIFICATION</scope>
</reference>
<name>A0A0N5CRU0_THECL</name>
<accession>A0A0N5CRU0</accession>
<proteinExistence type="predicted"/>